<gene>
    <name evidence="3" type="ORF">UFOVP353_8</name>
</gene>
<evidence type="ECO:0000256" key="1">
    <source>
        <dbReference type="SAM" id="Coils"/>
    </source>
</evidence>
<feature type="compositionally biased region" description="Basic and acidic residues" evidence="2">
    <location>
        <begin position="275"/>
        <end position="294"/>
    </location>
</feature>
<proteinExistence type="predicted"/>
<feature type="coiled-coil region" evidence="1">
    <location>
        <begin position="181"/>
        <end position="208"/>
    </location>
</feature>
<keyword evidence="1" id="KW-0175">Coiled coil</keyword>
<accession>A0A6J5M2G6</accession>
<sequence length="323" mass="35932">MTEEKEVVSIEDTMSAAYDEHMAVETNEIPTVDAPEEASEEIVETPTETEAESTPEEEPVAPPASWTAEAKEVFTQLPKETQKFISEREAQREKTINQALAKSAELEKSYSAIGQVTQKWGQYFNQLKVTPEVALDTLVQAEYTLRNGSLQDKMAMFQQLAADYGIPMNAQNEQGDVNPIVAQLSDKLRSVESKLAAYEQSQEDWRTQQGMTIIEQFQNEKDASGNLLHPYFEDTVETIKGLIQSGLANGLPDAYEKAIKIVPEVMSKIQAAEKKKQELSATEKAKKARTEASVKSRSVPSKMMAKASSIDETLERAYHEAMG</sequence>
<feature type="region of interest" description="Disordered" evidence="2">
    <location>
        <begin position="28"/>
        <end position="66"/>
    </location>
</feature>
<feature type="compositionally biased region" description="Acidic residues" evidence="2">
    <location>
        <begin position="34"/>
        <end position="59"/>
    </location>
</feature>
<reference evidence="3" key="1">
    <citation type="submission" date="2020-04" db="EMBL/GenBank/DDBJ databases">
        <authorList>
            <person name="Chiriac C."/>
            <person name="Salcher M."/>
            <person name="Ghai R."/>
            <person name="Kavagutti S V."/>
        </authorList>
    </citation>
    <scope>NUCLEOTIDE SEQUENCE</scope>
</reference>
<organism evidence="3">
    <name type="scientific">uncultured Caudovirales phage</name>
    <dbReference type="NCBI Taxonomy" id="2100421"/>
    <lineage>
        <taxon>Viruses</taxon>
        <taxon>Duplodnaviria</taxon>
        <taxon>Heunggongvirae</taxon>
        <taxon>Uroviricota</taxon>
        <taxon>Caudoviricetes</taxon>
        <taxon>Peduoviridae</taxon>
        <taxon>Maltschvirus</taxon>
        <taxon>Maltschvirus maltsch</taxon>
    </lineage>
</organism>
<evidence type="ECO:0000256" key="2">
    <source>
        <dbReference type="SAM" id="MobiDB-lite"/>
    </source>
</evidence>
<dbReference type="EMBL" id="LR796367">
    <property type="protein sequence ID" value="CAB4139733.1"/>
    <property type="molecule type" value="Genomic_DNA"/>
</dbReference>
<protein>
    <submittedName>
        <fullName evidence="3">Uncharacterized protein</fullName>
    </submittedName>
</protein>
<feature type="region of interest" description="Disordered" evidence="2">
    <location>
        <begin position="275"/>
        <end position="310"/>
    </location>
</feature>
<name>A0A6J5M2G6_9CAUD</name>
<evidence type="ECO:0000313" key="3">
    <source>
        <dbReference type="EMBL" id="CAB4139733.1"/>
    </source>
</evidence>